<dbReference type="Pfam" id="PF15812">
    <property type="entry name" value="MREG"/>
    <property type="match status" value="1"/>
</dbReference>
<dbReference type="GO" id="GO:0032402">
    <property type="term" value="P:melanosome transport"/>
    <property type="evidence" value="ECO:0007669"/>
    <property type="project" value="InterPro"/>
</dbReference>
<gene>
    <name evidence="1" type="ORF">HOLleu_19967</name>
</gene>
<dbReference type="PANTHER" id="PTHR34340">
    <property type="entry name" value="MELANOREGULIN"/>
    <property type="match status" value="1"/>
</dbReference>
<sequence>MLQCCFGVKQREDREDDQYRKITEEDSNLLNGPQFRLERRGKNEVALQVIPLASSSESLTSLSLPSARPLGSKYSSVDEFLNHRKSFHEDAINLWTNPDDVSHSVEEDDRALYTLLQEKDSCKDSQRREQCEVEIQRIRGERETTLQRWKRVLVDLGFDREADKLLAVHTTVHSGDQSNVEGSQASSLHHRLVEESDIFGQRSTQAVRYTAVLERLLDLDIADSFVTMAIREYPKQL</sequence>
<dbReference type="InterPro" id="IPR031638">
    <property type="entry name" value="Melanoregulin"/>
</dbReference>
<proteinExistence type="predicted"/>
<organism evidence="1 2">
    <name type="scientific">Holothuria leucospilota</name>
    <name type="common">Black long sea cucumber</name>
    <name type="synonym">Mertensiothuria leucospilota</name>
    <dbReference type="NCBI Taxonomy" id="206669"/>
    <lineage>
        <taxon>Eukaryota</taxon>
        <taxon>Metazoa</taxon>
        <taxon>Echinodermata</taxon>
        <taxon>Eleutherozoa</taxon>
        <taxon>Echinozoa</taxon>
        <taxon>Holothuroidea</taxon>
        <taxon>Aspidochirotacea</taxon>
        <taxon>Aspidochirotida</taxon>
        <taxon>Holothuriidae</taxon>
        <taxon>Holothuria</taxon>
    </lineage>
</organism>
<dbReference type="Proteomes" id="UP001152320">
    <property type="component" value="Chromosome 9"/>
</dbReference>
<name>A0A9Q1C0N1_HOLLE</name>
<evidence type="ECO:0000313" key="2">
    <source>
        <dbReference type="Proteomes" id="UP001152320"/>
    </source>
</evidence>
<dbReference type="OrthoDB" id="10015106at2759"/>
<protein>
    <submittedName>
        <fullName evidence="1">Melanoregulin</fullName>
    </submittedName>
</protein>
<dbReference type="PANTHER" id="PTHR34340:SF2">
    <property type="entry name" value="MELANOREGULIN"/>
    <property type="match status" value="1"/>
</dbReference>
<dbReference type="AlphaFoldDB" id="A0A9Q1C0N1"/>
<reference evidence="1" key="1">
    <citation type="submission" date="2021-10" db="EMBL/GenBank/DDBJ databases">
        <title>Tropical sea cucumber genome reveals ecological adaptation and Cuvierian tubules defense mechanism.</title>
        <authorList>
            <person name="Chen T."/>
        </authorList>
    </citation>
    <scope>NUCLEOTIDE SEQUENCE</scope>
    <source>
        <strain evidence="1">Nanhai2018</strain>
        <tissue evidence="1">Muscle</tissue>
    </source>
</reference>
<accession>A0A9Q1C0N1</accession>
<dbReference type="EMBL" id="JAIZAY010000009">
    <property type="protein sequence ID" value="KAJ8036098.1"/>
    <property type="molecule type" value="Genomic_DNA"/>
</dbReference>
<evidence type="ECO:0000313" key="1">
    <source>
        <dbReference type="EMBL" id="KAJ8036098.1"/>
    </source>
</evidence>
<keyword evidence="2" id="KW-1185">Reference proteome</keyword>
<comment type="caution">
    <text evidence="1">The sequence shown here is derived from an EMBL/GenBank/DDBJ whole genome shotgun (WGS) entry which is preliminary data.</text>
</comment>